<evidence type="ECO:0000313" key="3">
    <source>
        <dbReference type="EMBL" id="CEF70650.1"/>
    </source>
</evidence>
<dbReference type="AlphaFoldDB" id="A0A090LLG4"/>
<dbReference type="Proteomes" id="UP000035682">
    <property type="component" value="Unplaced"/>
</dbReference>
<dbReference type="RefSeq" id="XP_024509846.1">
    <property type="nucleotide sequence ID" value="XM_024644270.1"/>
</dbReference>
<dbReference type="InterPro" id="IPR035940">
    <property type="entry name" value="CAP_sf"/>
</dbReference>
<proteinExistence type="predicted"/>
<reference evidence="5" key="2">
    <citation type="submission" date="2020-12" db="UniProtKB">
        <authorList>
            <consortium name="WormBaseParasite"/>
        </authorList>
    </citation>
    <scope>IDENTIFICATION</scope>
</reference>
<gene>
    <name evidence="3 5 6" type="ORF">SRAE_2000527500</name>
</gene>
<feature type="domain" description="SCP" evidence="2">
    <location>
        <begin position="152"/>
        <end position="279"/>
    </location>
</feature>
<dbReference type="Pfam" id="PF00188">
    <property type="entry name" value="CAP"/>
    <property type="match status" value="1"/>
</dbReference>
<sequence>MKFMINIFLFLDTFIIIVNSQTSKFLLFNKRFTWHGDHNLNYGLNNYSRKIIYYLIDNRVFYECNGYLFTNHQLAVKYYELINSNSKLRLYLKPKGSIKPTKLKSYNRRIKIAEYDFNDILARNPFTQKIWNDIWDGCGYYCYKQYNFQILRKGLISEMNEYRRIHGNSPLKESQDLNILAQKNAFKEVWLINKNITIFKEFNFITETINKNEASHILQYLFNGFIGIYNYNNNYYLKQFNSQTQILWKGTTRVGIGIAEYNDLITIIFIFYPKGNINKKYKVNVPPISNKVVHMFNLFKNHL</sequence>
<protein>
    <submittedName>
        <fullName evidence="3 5">CAP domain-containing protein</fullName>
    </submittedName>
</protein>
<dbReference type="EMBL" id="LN609529">
    <property type="protein sequence ID" value="CEF70650.1"/>
    <property type="molecule type" value="Genomic_DNA"/>
</dbReference>
<reference evidence="3 4" key="1">
    <citation type="submission" date="2014-09" db="EMBL/GenBank/DDBJ databases">
        <authorList>
            <person name="Martin A.A."/>
        </authorList>
    </citation>
    <scope>NUCLEOTIDE SEQUENCE</scope>
    <source>
        <strain evidence="4">ED321</strain>
        <strain evidence="3">ED321 Heterogonic</strain>
    </source>
</reference>
<evidence type="ECO:0000313" key="6">
    <source>
        <dbReference type="WormBase" id="SRAE_2000527500"/>
    </source>
</evidence>
<keyword evidence="4" id="KW-1185">Reference proteome</keyword>
<evidence type="ECO:0000256" key="1">
    <source>
        <dbReference type="SAM" id="SignalP"/>
    </source>
</evidence>
<dbReference type="Gene3D" id="3.40.33.10">
    <property type="entry name" value="CAP"/>
    <property type="match status" value="1"/>
</dbReference>
<dbReference type="InterPro" id="IPR014044">
    <property type="entry name" value="CAP_dom"/>
</dbReference>
<dbReference type="SUPFAM" id="SSF55797">
    <property type="entry name" value="PR-1-like"/>
    <property type="match status" value="1"/>
</dbReference>
<dbReference type="CTD" id="36383028"/>
<feature type="chain" id="PRO_5015031041" evidence="1">
    <location>
        <begin position="21"/>
        <end position="303"/>
    </location>
</feature>
<evidence type="ECO:0000259" key="2">
    <source>
        <dbReference type="SMART" id="SM00198"/>
    </source>
</evidence>
<keyword evidence="1" id="KW-0732">Signal</keyword>
<dbReference type="WBParaSite" id="SRAE_2000527500.1">
    <property type="protein sequence ID" value="SRAE_2000527500.1"/>
    <property type="gene ID" value="WBGene00265535"/>
</dbReference>
<organism evidence="3">
    <name type="scientific">Strongyloides ratti</name>
    <name type="common">Parasitic roundworm</name>
    <dbReference type="NCBI Taxonomy" id="34506"/>
    <lineage>
        <taxon>Eukaryota</taxon>
        <taxon>Metazoa</taxon>
        <taxon>Ecdysozoa</taxon>
        <taxon>Nematoda</taxon>
        <taxon>Chromadorea</taxon>
        <taxon>Rhabditida</taxon>
        <taxon>Tylenchina</taxon>
        <taxon>Panagrolaimomorpha</taxon>
        <taxon>Strongyloidoidea</taxon>
        <taxon>Strongyloididae</taxon>
        <taxon>Strongyloides</taxon>
    </lineage>
</organism>
<accession>A0A090LLG4</accession>
<feature type="signal peptide" evidence="1">
    <location>
        <begin position="1"/>
        <end position="20"/>
    </location>
</feature>
<evidence type="ECO:0000313" key="5">
    <source>
        <dbReference type="WBParaSite" id="SRAE_2000527500.1"/>
    </source>
</evidence>
<evidence type="ECO:0000313" key="4">
    <source>
        <dbReference type="Proteomes" id="UP000035682"/>
    </source>
</evidence>
<dbReference type="WormBase" id="SRAE_2000527500">
    <property type="protein sequence ID" value="SRP06890"/>
    <property type="gene ID" value="WBGene00265535"/>
</dbReference>
<dbReference type="SMART" id="SM00198">
    <property type="entry name" value="SCP"/>
    <property type="match status" value="1"/>
</dbReference>
<name>A0A090LLG4_STRRB</name>
<dbReference type="GeneID" id="36383028"/>
<dbReference type="OrthoDB" id="337038at2759"/>